<feature type="chain" id="PRO_5032736326" description="TerB family tellurite resistance protein" evidence="1">
    <location>
        <begin position="21"/>
        <end position="213"/>
    </location>
</feature>
<keyword evidence="3" id="KW-1185">Reference proteome</keyword>
<protein>
    <recommendedName>
        <fullName evidence="4">TerB family tellurite resistance protein</fullName>
    </recommendedName>
</protein>
<organism evidence="2 3">
    <name type="scientific">Chitinophaga varians</name>
    <dbReference type="NCBI Taxonomy" id="2202339"/>
    <lineage>
        <taxon>Bacteria</taxon>
        <taxon>Pseudomonadati</taxon>
        <taxon>Bacteroidota</taxon>
        <taxon>Chitinophagia</taxon>
        <taxon>Chitinophagales</taxon>
        <taxon>Chitinophagaceae</taxon>
        <taxon>Chitinophaga</taxon>
    </lineage>
</organism>
<dbReference type="RefSeq" id="WP_168873851.1">
    <property type="nucleotide sequence ID" value="NZ_JABAIA010000003.1"/>
</dbReference>
<evidence type="ECO:0000256" key="1">
    <source>
        <dbReference type="SAM" id="SignalP"/>
    </source>
</evidence>
<evidence type="ECO:0008006" key="4">
    <source>
        <dbReference type="Google" id="ProtNLM"/>
    </source>
</evidence>
<dbReference type="Proteomes" id="UP000570474">
    <property type="component" value="Unassembled WGS sequence"/>
</dbReference>
<dbReference type="AlphaFoldDB" id="A0A847RQE3"/>
<evidence type="ECO:0000313" key="2">
    <source>
        <dbReference type="EMBL" id="NLR67910.1"/>
    </source>
</evidence>
<feature type="signal peptide" evidence="1">
    <location>
        <begin position="1"/>
        <end position="20"/>
    </location>
</feature>
<comment type="caution">
    <text evidence="2">The sequence shown here is derived from an EMBL/GenBank/DDBJ whole genome shotgun (WGS) entry which is preliminary data.</text>
</comment>
<sequence>MKRRVCMLVFLFALTTAAFSQSFFSQKKTQLKYMAAQLAALKIYTTYLSEGYKIVKGGLDAYHAFKRGEFNLHSLFFKSLKNVNPVFVKYANIPDLLRQSDNLLSASKKLVNQAKNSSSFTDSQIQAIDETLAGMFAAILSHFSDAADMLSNGVFEFSEDGRLNKIDSILGNINDVLQDMTTFNYQLYSILKNNSLTISEDEFLRTLHGVYSE</sequence>
<evidence type="ECO:0000313" key="3">
    <source>
        <dbReference type="Proteomes" id="UP000570474"/>
    </source>
</evidence>
<proteinExistence type="predicted"/>
<dbReference type="EMBL" id="JABAIA010000003">
    <property type="protein sequence ID" value="NLR67910.1"/>
    <property type="molecule type" value="Genomic_DNA"/>
</dbReference>
<reference evidence="2 3" key="1">
    <citation type="submission" date="2020-04" db="EMBL/GenBank/DDBJ databases">
        <authorList>
            <person name="Yin C."/>
        </authorList>
    </citation>
    <scope>NUCLEOTIDE SEQUENCE [LARGE SCALE GENOMIC DNA]</scope>
    <source>
        <strain evidence="2 3">Ae27</strain>
    </source>
</reference>
<gene>
    <name evidence="2" type="ORF">HGH92_26635</name>
</gene>
<keyword evidence="1" id="KW-0732">Signal</keyword>
<name>A0A847RQE3_9BACT</name>
<accession>A0A847RQE3</accession>